<comment type="caution">
    <text evidence="3">The sequence shown here is derived from an EMBL/GenBank/DDBJ whole genome shotgun (WGS) entry which is preliminary data.</text>
</comment>
<dbReference type="RefSeq" id="WP_179829186.1">
    <property type="nucleotide sequence ID" value="NZ_JACCCO010000004.1"/>
</dbReference>
<dbReference type="AlphaFoldDB" id="A0A852V4C2"/>
<feature type="compositionally biased region" description="Low complexity" evidence="1">
    <location>
        <begin position="35"/>
        <end position="53"/>
    </location>
</feature>
<gene>
    <name evidence="3" type="ORF">HDA43_006919</name>
</gene>
<evidence type="ECO:0008006" key="5">
    <source>
        <dbReference type="Google" id="ProtNLM"/>
    </source>
</evidence>
<dbReference type="EMBL" id="JACCCO010000004">
    <property type="protein sequence ID" value="NYF44677.1"/>
    <property type="molecule type" value="Genomic_DNA"/>
</dbReference>
<feature type="region of interest" description="Disordered" evidence="1">
    <location>
        <begin position="35"/>
        <end position="57"/>
    </location>
</feature>
<feature type="chain" id="PRO_5039444508" description="Alpha amylase inhibitor" evidence="2">
    <location>
        <begin position="34"/>
        <end position="119"/>
    </location>
</feature>
<evidence type="ECO:0000313" key="4">
    <source>
        <dbReference type="Proteomes" id="UP000576393"/>
    </source>
</evidence>
<accession>A0A852V4C2</accession>
<evidence type="ECO:0000256" key="2">
    <source>
        <dbReference type="SAM" id="SignalP"/>
    </source>
</evidence>
<name>A0A852V4C2_9ACTN</name>
<reference evidence="3 4" key="1">
    <citation type="submission" date="2020-07" db="EMBL/GenBank/DDBJ databases">
        <title>Sequencing the genomes of 1000 actinobacteria strains.</title>
        <authorList>
            <person name="Klenk H.-P."/>
        </authorList>
    </citation>
    <scope>NUCLEOTIDE SEQUENCE [LARGE SCALE GENOMIC DNA]</scope>
    <source>
        <strain evidence="3 4">DSM 45763</strain>
    </source>
</reference>
<evidence type="ECO:0000256" key="1">
    <source>
        <dbReference type="SAM" id="MobiDB-lite"/>
    </source>
</evidence>
<evidence type="ECO:0000313" key="3">
    <source>
        <dbReference type="EMBL" id="NYF44677.1"/>
    </source>
</evidence>
<sequence length="119" mass="12510">MNLHSPKERQSDMRKMIALASLAAALSIGAVPAAASASTSPSDPSVTSDTSTLAGTAPDCISRTFVGSKIVQVINSCSTPMSVNVVIDYGPDSGCYYLPRHDGFNYSWTIGTYARVETC</sequence>
<organism evidence="3 4">
    <name type="scientific">Streptosporangium sandarakinum</name>
    <dbReference type="NCBI Taxonomy" id="1260955"/>
    <lineage>
        <taxon>Bacteria</taxon>
        <taxon>Bacillati</taxon>
        <taxon>Actinomycetota</taxon>
        <taxon>Actinomycetes</taxon>
        <taxon>Streptosporangiales</taxon>
        <taxon>Streptosporangiaceae</taxon>
        <taxon>Streptosporangium</taxon>
    </lineage>
</organism>
<keyword evidence="2" id="KW-0732">Signal</keyword>
<protein>
    <recommendedName>
        <fullName evidence="5">Alpha amylase inhibitor</fullName>
    </recommendedName>
</protein>
<dbReference type="InterPro" id="IPR036379">
    <property type="entry name" value="A-amylase_inhib_sf"/>
</dbReference>
<dbReference type="GO" id="GO:0015066">
    <property type="term" value="F:alpha-amylase inhibitor activity"/>
    <property type="evidence" value="ECO:0007669"/>
    <property type="project" value="InterPro"/>
</dbReference>
<proteinExistence type="predicted"/>
<feature type="signal peptide" evidence="2">
    <location>
        <begin position="1"/>
        <end position="33"/>
    </location>
</feature>
<dbReference type="Gene3D" id="2.60.40.20">
    <property type="entry name" value="Alpha-amylase inhibitor"/>
    <property type="match status" value="1"/>
</dbReference>
<keyword evidence="4" id="KW-1185">Reference proteome</keyword>
<dbReference type="Proteomes" id="UP000576393">
    <property type="component" value="Unassembled WGS sequence"/>
</dbReference>